<evidence type="ECO:0000259" key="8">
    <source>
        <dbReference type="PROSITE" id="PS51737"/>
    </source>
</evidence>
<dbReference type="Gene3D" id="3.90.1750.20">
    <property type="entry name" value="Putative Large Serine Recombinase, Chain B, Domain 2"/>
    <property type="match status" value="1"/>
</dbReference>
<accession>A0AA91VDW7</accession>
<evidence type="ECO:0000256" key="4">
    <source>
        <dbReference type="PIRSR" id="PIRSR606118-50"/>
    </source>
</evidence>
<feature type="coiled-coil region" evidence="6">
    <location>
        <begin position="374"/>
        <end position="436"/>
    </location>
</feature>
<dbReference type="InterPro" id="IPR011109">
    <property type="entry name" value="DNA_bind_recombinase_dom"/>
</dbReference>
<dbReference type="GO" id="GO:0015074">
    <property type="term" value="P:DNA integration"/>
    <property type="evidence" value="ECO:0007669"/>
    <property type="project" value="UniProtKB-KW"/>
</dbReference>
<dbReference type="CDD" id="cd00338">
    <property type="entry name" value="Ser_Recombinase"/>
    <property type="match status" value="1"/>
</dbReference>
<dbReference type="PROSITE" id="PS00397">
    <property type="entry name" value="RECOMBINASES_1"/>
    <property type="match status" value="1"/>
</dbReference>
<dbReference type="InterPro" id="IPR006118">
    <property type="entry name" value="Recombinase_CS"/>
</dbReference>
<keyword evidence="1" id="KW-0229">DNA integration</keyword>
<dbReference type="Proteomes" id="UP000221020">
    <property type="component" value="Unassembled WGS sequence"/>
</dbReference>
<evidence type="ECO:0000256" key="2">
    <source>
        <dbReference type="ARBA" id="ARBA00023125"/>
    </source>
</evidence>
<sequence>MKVALYVRVSTEEQAEEGYSIEGQVKTLTDYCKSHKYDIYNTYKDDGFSGKSTERPALQQLLNDCKNHKFNMIIVWKISRLSRKQLDFLQLIDYFDNNNVLFSSVSESIDASTATGKAMMQMMGTFAELERNTIVDNVKMGMKQRAREGKWNGGSMLGYTSKNKQLVIVESEAELVKKIFHLYLNGKGYKAIANQLNHEGHKTKRNMAFSTNSVRTILHNSAYAGYISFNKVTEWSEKRRKGNNQDPIIVKGEHTAIIDENTWQKTQTLLKRKSNKPTKTFIGNFPLTTLLRCPMCGQGMIGHKIRKSPSTNEYIRYYQCGNFHYKGSAVCKSNLIRADYAEQYVFEKLEEIVSDPLILQDIIDNVNNKISKHLQPLKNELKTTNEQISSTEKNINRYFNLFEATKIPGDLLANKLESLNQELTQLKGRRQYVEQKLQEPTIKEVSFDKVFDTLSAFSKLLPTLPAEKQKHFLHTLIDRIFVNHSDDIKKRSIKDIILFFDTSSSNNYVLTYDTVPHD</sequence>
<evidence type="ECO:0000256" key="3">
    <source>
        <dbReference type="ARBA" id="ARBA00023172"/>
    </source>
</evidence>
<dbReference type="InterPro" id="IPR050639">
    <property type="entry name" value="SSR_resolvase"/>
</dbReference>
<protein>
    <submittedName>
        <fullName evidence="9">Resolvase</fullName>
    </submittedName>
</protein>
<feature type="domain" description="Recombinase" evidence="8">
    <location>
        <begin position="156"/>
        <end position="276"/>
    </location>
</feature>
<dbReference type="Pfam" id="PF00239">
    <property type="entry name" value="Resolvase"/>
    <property type="match status" value="1"/>
</dbReference>
<keyword evidence="3" id="KW-0233">DNA recombination</keyword>
<dbReference type="RefSeq" id="WP_097894501.1">
    <property type="nucleotide sequence ID" value="NZ_NVOR01000015.1"/>
</dbReference>
<name>A0AA91VDW7_9BACI</name>
<dbReference type="PANTHER" id="PTHR30461:SF23">
    <property type="entry name" value="DNA RECOMBINASE-RELATED"/>
    <property type="match status" value="1"/>
</dbReference>
<reference evidence="9 10" key="1">
    <citation type="submission" date="2017-09" db="EMBL/GenBank/DDBJ databases">
        <title>Large-scale bioinformatics analysis of Bacillus genomes uncovers conserved roles of natural products in bacterial physiology.</title>
        <authorList>
            <consortium name="Agbiome Team Llc"/>
            <person name="Bleich R.M."/>
            <person name="Grubbs K.J."/>
            <person name="Santa Maria K.C."/>
            <person name="Allen S.E."/>
            <person name="Farag S."/>
            <person name="Shank E.A."/>
            <person name="Bowers A."/>
        </authorList>
    </citation>
    <scope>NUCLEOTIDE SEQUENCE [LARGE SCALE GENOMIC DNA]</scope>
    <source>
        <strain evidence="9 10">AFS092012</strain>
    </source>
</reference>
<dbReference type="GO" id="GO:0003677">
    <property type="term" value="F:DNA binding"/>
    <property type="evidence" value="ECO:0007669"/>
    <property type="project" value="UniProtKB-KW"/>
</dbReference>
<dbReference type="InterPro" id="IPR038109">
    <property type="entry name" value="DNA_bind_recomb_sf"/>
</dbReference>
<gene>
    <name evidence="9" type="ORF">CON65_05855</name>
</gene>
<dbReference type="PROSITE" id="PS51736">
    <property type="entry name" value="RECOMBINASES_3"/>
    <property type="match status" value="1"/>
</dbReference>
<evidence type="ECO:0000259" key="7">
    <source>
        <dbReference type="PROSITE" id="PS51736"/>
    </source>
</evidence>
<evidence type="ECO:0000256" key="1">
    <source>
        <dbReference type="ARBA" id="ARBA00022908"/>
    </source>
</evidence>
<dbReference type="SMART" id="SM00857">
    <property type="entry name" value="Resolvase"/>
    <property type="match status" value="1"/>
</dbReference>
<dbReference type="EMBL" id="NVOR01000015">
    <property type="protein sequence ID" value="PED83398.1"/>
    <property type="molecule type" value="Genomic_DNA"/>
</dbReference>
<feature type="active site" description="O-(5'-phospho-DNA)-serine intermediate" evidence="4 5">
    <location>
        <position position="10"/>
    </location>
</feature>
<proteinExistence type="predicted"/>
<dbReference type="InterPro" id="IPR006119">
    <property type="entry name" value="Resolv_N"/>
</dbReference>
<keyword evidence="6" id="KW-0175">Coiled coil</keyword>
<dbReference type="InterPro" id="IPR036162">
    <property type="entry name" value="Resolvase-like_N_sf"/>
</dbReference>
<evidence type="ECO:0000313" key="10">
    <source>
        <dbReference type="Proteomes" id="UP000221020"/>
    </source>
</evidence>
<dbReference type="Pfam" id="PF13408">
    <property type="entry name" value="Zn_ribbon_recom"/>
    <property type="match status" value="1"/>
</dbReference>
<dbReference type="InterPro" id="IPR025827">
    <property type="entry name" value="Zn_ribbon_recom_dom"/>
</dbReference>
<dbReference type="Gene3D" id="3.40.50.1390">
    <property type="entry name" value="Resolvase, N-terminal catalytic domain"/>
    <property type="match status" value="1"/>
</dbReference>
<evidence type="ECO:0000256" key="6">
    <source>
        <dbReference type="SAM" id="Coils"/>
    </source>
</evidence>
<dbReference type="Pfam" id="PF07508">
    <property type="entry name" value="Recombinase"/>
    <property type="match status" value="1"/>
</dbReference>
<keyword evidence="2" id="KW-0238">DNA-binding</keyword>
<organism evidence="9 10">
    <name type="scientific">Bacillus pseudomycoides</name>
    <dbReference type="NCBI Taxonomy" id="64104"/>
    <lineage>
        <taxon>Bacteria</taxon>
        <taxon>Bacillati</taxon>
        <taxon>Bacillota</taxon>
        <taxon>Bacilli</taxon>
        <taxon>Bacillales</taxon>
        <taxon>Bacillaceae</taxon>
        <taxon>Bacillus</taxon>
        <taxon>Bacillus cereus group</taxon>
    </lineage>
</organism>
<dbReference type="PROSITE" id="PS51737">
    <property type="entry name" value="RECOMBINASE_DNA_BIND"/>
    <property type="match status" value="1"/>
</dbReference>
<dbReference type="GO" id="GO:0000150">
    <property type="term" value="F:DNA strand exchange activity"/>
    <property type="evidence" value="ECO:0007669"/>
    <property type="project" value="InterPro"/>
</dbReference>
<dbReference type="AlphaFoldDB" id="A0AA91VDW7"/>
<dbReference type="PANTHER" id="PTHR30461">
    <property type="entry name" value="DNA-INVERTASE FROM LAMBDOID PROPHAGE"/>
    <property type="match status" value="1"/>
</dbReference>
<evidence type="ECO:0000313" key="9">
    <source>
        <dbReference type="EMBL" id="PED83398.1"/>
    </source>
</evidence>
<comment type="caution">
    <text evidence="9">The sequence shown here is derived from an EMBL/GenBank/DDBJ whole genome shotgun (WGS) entry which is preliminary data.</text>
</comment>
<feature type="domain" description="Resolvase/invertase-type recombinase catalytic" evidence="7">
    <location>
        <begin position="2"/>
        <end position="149"/>
    </location>
</feature>
<dbReference type="SUPFAM" id="SSF53041">
    <property type="entry name" value="Resolvase-like"/>
    <property type="match status" value="1"/>
</dbReference>
<evidence type="ECO:0000256" key="5">
    <source>
        <dbReference type="PROSITE-ProRule" id="PRU10137"/>
    </source>
</evidence>